<dbReference type="PANTHER" id="PTHR34580">
    <property type="match status" value="1"/>
</dbReference>
<dbReference type="Pfam" id="PF13280">
    <property type="entry name" value="WYL"/>
    <property type="match status" value="1"/>
</dbReference>
<protein>
    <submittedName>
        <fullName evidence="4">WYL domain-containing protein</fullName>
    </submittedName>
</protein>
<dbReference type="PROSITE" id="PS52050">
    <property type="entry name" value="WYL"/>
    <property type="match status" value="1"/>
</dbReference>
<evidence type="ECO:0000313" key="5">
    <source>
        <dbReference type="Proteomes" id="UP000620550"/>
    </source>
</evidence>
<dbReference type="InterPro" id="IPR057727">
    <property type="entry name" value="WCX_dom"/>
</dbReference>
<keyword evidence="5" id="KW-1185">Reference proteome</keyword>
<dbReference type="InterPro" id="IPR051534">
    <property type="entry name" value="CBASS_pafABC_assoc_protein"/>
</dbReference>
<dbReference type="RefSeq" id="WP_189624905.1">
    <property type="nucleotide sequence ID" value="NZ_BNAF01000001.1"/>
</dbReference>
<evidence type="ECO:0000259" key="2">
    <source>
        <dbReference type="Pfam" id="PF13280"/>
    </source>
</evidence>
<dbReference type="Pfam" id="PF25583">
    <property type="entry name" value="WCX"/>
    <property type="match status" value="1"/>
</dbReference>
<proteinExistence type="predicted"/>
<dbReference type="InterPro" id="IPR026881">
    <property type="entry name" value="WYL_dom"/>
</dbReference>
<reference evidence="5" key="1">
    <citation type="journal article" date="2019" name="Int. J. Syst. Evol. Microbiol.">
        <title>The Global Catalogue of Microorganisms (GCM) 10K type strain sequencing project: providing services to taxonomists for standard genome sequencing and annotation.</title>
        <authorList>
            <consortium name="The Broad Institute Genomics Platform"/>
            <consortium name="The Broad Institute Genome Sequencing Center for Infectious Disease"/>
            <person name="Wu L."/>
            <person name="Ma J."/>
        </authorList>
    </citation>
    <scope>NUCLEOTIDE SEQUENCE [LARGE SCALE GENOMIC DNA]</scope>
    <source>
        <strain evidence="5">CGMCC 1.12966</strain>
    </source>
</reference>
<gene>
    <name evidence="4" type="ORF">GCM10017764_03850</name>
</gene>
<name>A0ABQ3HUD8_9SPHI</name>
<feature type="region of interest" description="Disordered" evidence="1">
    <location>
        <begin position="332"/>
        <end position="354"/>
    </location>
</feature>
<sequence>MSTNKAALIRYKTIDNCLRQTHRKWTLEDLIDRVSDALYEFEGIHNGVSKRTIQSDIQVMRSNKLGYNAPIIVLKRKYYTYEDPAYSISNSPLTHNDMEKMKEAVDILKHLNGFAHFEEMSDMIVRLEHNMAKQANEAATSIQLESNSLLKGLNWITPIYQAIRERIPLLISYKSFKSKQATESVYYPYLLKEYRNRWFVITKPKKGRILVTLALDRILDIQEMAKTGFVPYEGVSFESYYADTIGVTKSERDRGQRVMLEVDARTAPYVETKPLHASQVVVNRREDGKIIIRLDVVLNFELEREILGFGEAVQVLSPRLLRNRLASRLRRAYNNYSSDDTKNNTQKPDPPPHT</sequence>
<dbReference type="EMBL" id="BNAF01000001">
    <property type="protein sequence ID" value="GHE23417.1"/>
    <property type="molecule type" value="Genomic_DNA"/>
</dbReference>
<organism evidence="4 5">
    <name type="scientific">Sphingobacterium griseoflavum</name>
    <dbReference type="NCBI Taxonomy" id="1474952"/>
    <lineage>
        <taxon>Bacteria</taxon>
        <taxon>Pseudomonadati</taxon>
        <taxon>Bacteroidota</taxon>
        <taxon>Sphingobacteriia</taxon>
        <taxon>Sphingobacteriales</taxon>
        <taxon>Sphingobacteriaceae</taxon>
        <taxon>Sphingobacterium</taxon>
    </lineage>
</organism>
<dbReference type="PANTHER" id="PTHR34580:SF9">
    <property type="entry name" value="SLL5097 PROTEIN"/>
    <property type="match status" value="1"/>
</dbReference>
<comment type="caution">
    <text evidence="4">The sequence shown here is derived from an EMBL/GenBank/DDBJ whole genome shotgun (WGS) entry which is preliminary data.</text>
</comment>
<dbReference type="Proteomes" id="UP000620550">
    <property type="component" value="Unassembled WGS sequence"/>
</dbReference>
<accession>A0ABQ3HUD8</accession>
<evidence type="ECO:0000259" key="3">
    <source>
        <dbReference type="Pfam" id="PF25583"/>
    </source>
</evidence>
<evidence type="ECO:0000313" key="4">
    <source>
        <dbReference type="EMBL" id="GHE23417.1"/>
    </source>
</evidence>
<feature type="domain" description="WCX" evidence="3">
    <location>
        <begin position="256"/>
        <end position="332"/>
    </location>
</feature>
<feature type="domain" description="WYL" evidence="2">
    <location>
        <begin position="157"/>
        <end position="222"/>
    </location>
</feature>
<feature type="compositionally biased region" description="Polar residues" evidence="1">
    <location>
        <begin position="334"/>
        <end position="347"/>
    </location>
</feature>
<evidence type="ECO:0000256" key="1">
    <source>
        <dbReference type="SAM" id="MobiDB-lite"/>
    </source>
</evidence>